<dbReference type="InterPro" id="IPR045857">
    <property type="entry name" value="O16G_dom_2"/>
</dbReference>
<dbReference type="InterPro" id="IPR006047">
    <property type="entry name" value="GH13_cat_dom"/>
</dbReference>
<dbReference type="SUPFAM" id="SSF51011">
    <property type="entry name" value="Glycosyl hydrolase domain"/>
    <property type="match status" value="1"/>
</dbReference>
<feature type="region of interest" description="Disordered" evidence="3">
    <location>
        <begin position="36"/>
        <end position="58"/>
    </location>
</feature>
<evidence type="ECO:0000256" key="4">
    <source>
        <dbReference type="SAM" id="SignalP"/>
    </source>
</evidence>
<dbReference type="SUPFAM" id="SSF51445">
    <property type="entry name" value="(Trans)glycosidases"/>
    <property type="match status" value="1"/>
</dbReference>
<dbReference type="GO" id="GO:0016798">
    <property type="term" value="F:hydrolase activity, acting on glycosyl bonds"/>
    <property type="evidence" value="ECO:0007669"/>
    <property type="project" value="UniProtKB-KW"/>
</dbReference>
<name>A0ABR6GQD9_9BURK</name>
<dbReference type="Gene3D" id="3.20.20.80">
    <property type="entry name" value="Glycosidases"/>
    <property type="match status" value="1"/>
</dbReference>
<dbReference type="CDD" id="cd11338">
    <property type="entry name" value="AmyAc_CMD"/>
    <property type="match status" value="1"/>
</dbReference>
<dbReference type="RefSeq" id="WP_088450251.1">
    <property type="nucleotide sequence ID" value="NZ_JACHXO010000002.1"/>
</dbReference>
<evidence type="ECO:0000256" key="2">
    <source>
        <dbReference type="ARBA" id="ARBA00023295"/>
    </source>
</evidence>
<evidence type="ECO:0000313" key="7">
    <source>
        <dbReference type="Proteomes" id="UP000574369"/>
    </source>
</evidence>
<keyword evidence="4" id="KW-0732">Signal</keyword>
<dbReference type="Gene3D" id="2.60.40.1180">
    <property type="entry name" value="Golgi alpha-mannosidase II"/>
    <property type="match status" value="1"/>
</dbReference>
<keyword evidence="7" id="KW-1185">Reference proteome</keyword>
<dbReference type="PROSITE" id="PS51318">
    <property type="entry name" value="TAT"/>
    <property type="match status" value="1"/>
</dbReference>
<reference evidence="6 7" key="1">
    <citation type="submission" date="2020-08" db="EMBL/GenBank/DDBJ databases">
        <title>Genomic Encyclopedia of Type Strains, Phase III (KMG-III): the genomes of soil and plant-associated and newly described type strains.</title>
        <authorList>
            <person name="Whitman W."/>
        </authorList>
    </citation>
    <scope>NUCLEOTIDE SEQUENCE [LARGE SCALE GENOMIC DNA]</scope>
    <source>
        <strain evidence="6 7">CECT 7247</strain>
    </source>
</reference>
<dbReference type="InterPro" id="IPR017853">
    <property type="entry name" value="GH"/>
</dbReference>
<evidence type="ECO:0000256" key="3">
    <source>
        <dbReference type="SAM" id="MobiDB-lite"/>
    </source>
</evidence>
<keyword evidence="2 6" id="KW-0326">Glycosidase</keyword>
<gene>
    <name evidence="6" type="ORF">FHS28_001659</name>
</gene>
<keyword evidence="1" id="KW-0378">Hydrolase</keyword>
<evidence type="ECO:0000256" key="1">
    <source>
        <dbReference type="ARBA" id="ARBA00022801"/>
    </source>
</evidence>
<dbReference type="Pfam" id="PF00128">
    <property type="entry name" value="Alpha-amylase"/>
    <property type="match status" value="1"/>
</dbReference>
<dbReference type="PANTHER" id="PTHR10357:SF210">
    <property type="entry name" value="MALTODEXTRIN GLUCOSIDASE"/>
    <property type="match status" value="1"/>
</dbReference>
<dbReference type="InterPro" id="IPR006311">
    <property type="entry name" value="TAT_signal"/>
</dbReference>
<feature type="domain" description="Glycosyl hydrolase family 13 catalytic" evidence="5">
    <location>
        <begin position="358"/>
        <end position="762"/>
    </location>
</feature>
<evidence type="ECO:0000313" key="6">
    <source>
        <dbReference type="EMBL" id="MBB3194274.1"/>
    </source>
</evidence>
<dbReference type="PANTHER" id="PTHR10357">
    <property type="entry name" value="ALPHA-AMYLASE FAMILY MEMBER"/>
    <property type="match status" value="1"/>
</dbReference>
<accession>A0ABR6GQD9</accession>
<dbReference type="InterPro" id="IPR013780">
    <property type="entry name" value="Glyco_hydro_b"/>
</dbReference>
<dbReference type="EMBL" id="JACHXO010000002">
    <property type="protein sequence ID" value="MBB3194274.1"/>
    <property type="molecule type" value="Genomic_DNA"/>
</dbReference>
<feature type="chain" id="PRO_5045399752" evidence="4">
    <location>
        <begin position="28"/>
        <end position="855"/>
    </location>
</feature>
<dbReference type="Gene3D" id="3.90.400.10">
    <property type="entry name" value="Oligo-1,6-glucosidase, Domain 2"/>
    <property type="match status" value="1"/>
</dbReference>
<proteinExistence type="predicted"/>
<sequence length="855" mass="94019">MSAARKRSTRIAVLIAAAASMAAPSLALPRDAAPAAPASASTSASAPAFTAPPPATDACTAPPLAGRDLYLRGTLNNWSAPDTQRLYWVCDHHELILQLKGEQSFKIGDEDWSADADFGGDPRAMTLKGAAIQQRFDGGLHRLELRWAQGTPSLTVAPCPPTPAACSAYPAPDPNASSVTDPVALSVLFDSRSTDFKRPFGALPAGSWVEFELKALPGVTRVELVVDKRRLEGPQERLDYTEQARAPMHKLPGALDAQGRERWSVRHRFGAPAVYGYYFVVTIGGQRYVYGNNKDSIYWTREKGSMGVGLIAEIPGGKAGARSDDHADDKRRIRRYRQTVHAADFTVPAWARDAVYYYVFPERFRNGDPSNDPKPGRDRYQGHDIEFHTNWMDRPYKPGSGDGSDAVYNNDFYGGDLAGLISKLDDIQALGANALYLTPIFKAASNHKYDTADYKRVDPAFGTNDDFKRLTAEAARRGIRVIPDTSLNHVGADSPYFNRFSNYPAGGAFDGGKINPTSPYAGWFSFDTTQTDPDRQFKGWMDVKDLPELNKASKDFRRFAYEASDSVTTFWLDQGAAGWRMDVAPYVPDDFWRGWRQAVKHHRPDALTIAETWFDASKFFLGDSFDGTMNYIFRNTVLDYAAGGRADRLYQNLELLREAYPAQALAASMNLLSTHDQPRALHHLGADEGASAEALALAKRRLLLAVWFQMTWPGAPTIYYGDEVGVTGGDDPYNRAPYPWADLGGHPDEALKAQVRQLVALRQQWPVLRHGSLEAPLLLDEHLIVLLRRDGAQAALVALNNADEAKTVALQLPPSLQGQALQDALGGDAVTVAPDGRVTLEVPALSGRVWMRSSR</sequence>
<feature type="signal peptide" evidence="4">
    <location>
        <begin position="1"/>
        <end position="27"/>
    </location>
</feature>
<organism evidence="6 7">
    <name type="scientific">Roseateles terrae</name>
    <dbReference type="NCBI Taxonomy" id="431060"/>
    <lineage>
        <taxon>Bacteria</taxon>
        <taxon>Pseudomonadati</taxon>
        <taxon>Pseudomonadota</taxon>
        <taxon>Betaproteobacteria</taxon>
        <taxon>Burkholderiales</taxon>
        <taxon>Sphaerotilaceae</taxon>
        <taxon>Roseateles</taxon>
    </lineage>
</organism>
<protein>
    <submittedName>
        <fullName evidence="6">Glycosidase</fullName>
    </submittedName>
</protein>
<feature type="compositionally biased region" description="Low complexity" evidence="3">
    <location>
        <begin position="36"/>
        <end position="49"/>
    </location>
</feature>
<evidence type="ECO:0000259" key="5">
    <source>
        <dbReference type="SMART" id="SM00642"/>
    </source>
</evidence>
<dbReference type="Proteomes" id="UP000574369">
    <property type="component" value="Unassembled WGS sequence"/>
</dbReference>
<comment type="caution">
    <text evidence="6">The sequence shown here is derived from an EMBL/GenBank/DDBJ whole genome shotgun (WGS) entry which is preliminary data.</text>
</comment>
<dbReference type="SMART" id="SM00642">
    <property type="entry name" value="Aamy"/>
    <property type="match status" value="1"/>
</dbReference>